<feature type="transmembrane region" description="Helical" evidence="1">
    <location>
        <begin position="215"/>
        <end position="236"/>
    </location>
</feature>
<keyword evidence="1" id="KW-1133">Transmembrane helix</keyword>
<feature type="transmembrane region" description="Helical" evidence="1">
    <location>
        <begin position="43"/>
        <end position="68"/>
    </location>
</feature>
<sequence>MLLFNAAIATVGALALAGAARLHRGAAHWGDLVIPLTVLNFGFGLYAWAFSAQFSFCIALSFVFLFLFMKSQSANSGPLLIAAMVALWACALCGMNGAIVATVISAAILVLAIRQKAWNTQRAMIAGPASVLATTAAVFLTWQPSGTTLAAQTDPATRMLSWARHLVESSFIVDGWLQGYWRPILCAVFFGAALVRVLAYLMQALRRGNADMAKVALHATLLAYAMLFVSIVLGRSRSGEWSPGLEMHYGYLVVALVPLSWIIVTESGKKTLARWALAAVLVVAYGHAFRWGALYRLHDVRDNNAQYSNATLAIGSQEAPESLAKRKIASYFFVDTPDTQGTVAQGIAKLRQVGGPLYKTPPAASN</sequence>
<feature type="transmembrane region" description="Helical" evidence="1">
    <location>
        <begin position="80"/>
        <end position="113"/>
    </location>
</feature>
<gene>
    <name evidence="2" type="ORF">RT97_18695</name>
</gene>
<reference evidence="2 3" key="1">
    <citation type="submission" date="2014-12" db="EMBL/GenBank/DDBJ databases">
        <title>16Stimator: statistical estimation of ribosomal gene copy numbers from draft genome assemblies.</title>
        <authorList>
            <person name="Perisin M.A."/>
            <person name="Vetter M."/>
            <person name="Gilbert J.A."/>
            <person name="Bergelson J."/>
        </authorList>
    </citation>
    <scope>NUCLEOTIDE SEQUENCE [LARGE SCALE GENOMIC DNA]</scope>
    <source>
        <strain evidence="2 3">MEDvA23</strain>
    </source>
</reference>
<evidence type="ECO:0000313" key="3">
    <source>
        <dbReference type="Proteomes" id="UP000032067"/>
    </source>
</evidence>
<proteinExistence type="predicted"/>
<organism evidence="2 3">
    <name type="scientific">Variovorax paradoxus</name>
    <dbReference type="NCBI Taxonomy" id="34073"/>
    <lineage>
        <taxon>Bacteria</taxon>
        <taxon>Pseudomonadati</taxon>
        <taxon>Pseudomonadota</taxon>
        <taxon>Betaproteobacteria</taxon>
        <taxon>Burkholderiales</taxon>
        <taxon>Comamonadaceae</taxon>
        <taxon>Variovorax</taxon>
    </lineage>
</organism>
<feature type="transmembrane region" description="Helical" evidence="1">
    <location>
        <begin position="180"/>
        <end position="203"/>
    </location>
</feature>
<keyword evidence="1" id="KW-0812">Transmembrane</keyword>
<accession>A0A0D0KU50</accession>
<dbReference type="Proteomes" id="UP000032067">
    <property type="component" value="Unassembled WGS sequence"/>
</dbReference>
<keyword evidence="1" id="KW-0472">Membrane</keyword>
<name>A0A0D0KU50_VARPD</name>
<evidence type="ECO:0008006" key="4">
    <source>
        <dbReference type="Google" id="ProtNLM"/>
    </source>
</evidence>
<feature type="transmembrane region" description="Helical" evidence="1">
    <location>
        <begin position="248"/>
        <end position="265"/>
    </location>
</feature>
<comment type="caution">
    <text evidence="2">The sequence shown here is derived from an EMBL/GenBank/DDBJ whole genome shotgun (WGS) entry which is preliminary data.</text>
</comment>
<evidence type="ECO:0000313" key="2">
    <source>
        <dbReference type="EMBL" id="KIQ29602.1"/>
    </source>
</evidence>
<dbReference type="EMBL" id="JXQQ01000044">
    <property type="protein sequence ID" value="KIQ29602.1"/>
    <property type="molecule type" value="Genomic_DNA"/>
</dbReference>
<feature type="transmembrane region" description="Helical" evidence="1">
    <location>
        <begin position="272"/>
        <end position="293"/>
    </location>
</feature>
<dbReference type="AlphaFoldDB" id="A0A0D0KU50"/>
<protein>
    <recommendedName>
        <fullName evidence="4">Glycosyltransferase RgtA/B/C/D-like domain-containing protein</fullName>
    </recommendedName>
</protein>
<evidence type="ECO:0000256" key="1">
    <source>
        <dbReference type="SAM" id="Phobius"/>
    </source>
</evidence>